<dbReference type="CDD" id="cd04622">
    <property type="entry name" value="CBS_pair_HRP1_like"/>
    <property type="match status" value="1"/>
</dbReference>
<dbReference type="InterPro" id="IPR051257">
    <property type="entry name" value="Diverse_CBS-Domain"/>
</dbReference>
<organism evidence="4 5">
    <name type="scientific">Rhizobium giardinii</name>
    <dbReference type="NCBI Taxonomy" id="56731"/>
    <lineage>
        <taxon>Bacteria</taxon>
        <taxon>Pseudomonadati</taxon>
        <taxon>Pseudomonadota</taxon>
        <taxon>Alphaproteobacteria</taxon>
        <taxon>Hyphomicrobiales</taxon>
        <taxon>Rhizobiaceae</taxon>
        <taxon>Rhizobium/Agrobacterium group</taxon>
        <taxon>Rhizobium</taxon>
    </lineage>
</organism>
<dbReference type="AlphaFoldDB" id="A0A7W8X850"/>
<feature type="domain" description="CBS" evidence="3">
    <location>
        <begin position="7"/>
        <end position="64"/>
    </location>
</feature>
<dbReference type="PANTHER" id="PTHR43080:SF2">
    <property type="entry name" value="CBS DOMAIN-CONTAINING PROTEIN"/>
    <property type="match status" value="1"/>
</dbReference>
<comment type="caution">
    <text evidence="4">The sequence shown here is derived from an EMBL/GenBank/DDBJ whole genome shotgun (WGS) entry which is preliminary data.</text>
</comment>
<dbReference type="Gene3D" id="3.10.580.10">
    <property type="entry name" value="CBS-domain"/>
    <property type="match status" value="1"/>
</dbReference>
<dbReference type="EMBL" id="JACHBK010000008">
    <property type="protein sequence ID" value="MBB5536960.1"/>
    <property type="molecule type" value="Genomic_DNA"/>
</dbReference>
<evidence type="ECO:0000259" key="3">
    <source>
        <dbReference type="PROSITE" id="PS51371"/>
    </source>
</evidence>
<dbReference type="InterPro" id="IPR046342">
    <property type="entry name" value="CBS_dom_sf"/>
</dbReference>
<dbReference type="PROSITE" id="PS51371">
    <property type="entry name" value="CBS"/>
    <property type="match status" value="2"/>
</dbReference>
<keyword evidence="5" id="KW-1185">Reference proteome</keyword>
<protein>
    <submittedName>
        <fullName evidence="4">CBS domain-containing protein</fullName>
    </submittedName>
</protein>
<reference evidence="4 5" key="1">
    <citation type="submission" date="2020-08" db="EMBL/GenBank/DDBJ databases">
        <title>Genomic Encyclopedia of Type Strains, Phase IV (KMG-V): Genome sequencing to study the core and pangenomes of soil and plant-associated prokaryotes.</title>
        <authorList>
            <person name="Whitman W."/>
        </authorList>
    </citation>
    <scope>NUCLEOTIDE SEQUENCE [LARGE SCALE GENOMIC DNA]</scope>
    <source>
        <strain evidence="4 5">SEMIA 4084</strain>
    </source>
</reference>
<accession>A0A7W8X850</accession>
<keyword evidence="1 2" id="KW-0129">CBS domain</keyword>
<proteinExistence type="predicted"/>
<dbReference type="Pfam" id="PF00571">
    <property type="entry name" value="CBS"/>
    <property type="match status" value="2"/>
</dbReference>
<dbReference type="RefSeq" id="WP_018329178.1">
    <property type="nucleotide sequence ID" value="NZ_JACHBK010000008.1"/>
</dbReference>
<evidence type="ECO:0000256" key="1">
    <source>
        <dbReference type="ARBA" id="ARBA00023122"/>
    </source>
</evidence>
<sequence>MKVREAMTRDVRIASPDQTIQEAAAIMAEIDAGVVPVRENDRLVGMITDRDIAVRAVAKGMGPQSRIADIMSHEVKYCYEDDDTHDVLENLGDQKLRRLPVVSRDKRLVGILSLGDLATSGANGATGEALAGISQPGGIHSQTASVGG</sequence>
<dbReference type="SUPFAM" id="SSF54631">
    <property type="entry name" value="CBS-domain pair"/>
    <property type="match status" value="1"/>
</dbReference>
<dbReference type="Proteomes" id="UP000585507">
    <property type="component" value="Unassembled WGS sequence"/>
</dbReference>
<dbReference type="InterPro" id="IPR000644">
    <property type="entry name" value="CBS_dom"/>
</dbReference>
<evidence type="ECO:0000313" key="5">
    <source>
        <dbReference type="Proteomes" id="UP000585507"/>
    </source>
</evidence>
<dbReference type="SMART" id="SM00116">
    <property type="entry name" value="CBS"/>
    <property type="match status" value="2"/>
</dbReference>
<name>A0A7W8X850_9HYPH</name>
<dbReference type="PANTHER" id="PTHR43080">
    <property type="entry name" value="CBS DOMAIN-CONTAINING PROTEIN CBSX3, MITOCHONDRIAL"/>
    <property type="match status" value="1"/>
</dbReference>
<feature type="domain" description="CBS" evidence="3">
    <location>
        <begin position="71"/>
        <end position="128"/>
    </location>
</feature>
<gene>
    <name evidence="4" type="ORF">GGD55_003675</name>
</gene>
<evidence type="ECO:0000256" key="2">
    <source>
        <dbReference type="PROSITE-ProRule" id="PRU00703"/>
    </source>
</evidence>
<evidence type="ECO:0000313" key="4">
    <source>
        <dbReference type="EMBL" id="MBB5536960.1"/>
    </source>
</evidence>